<feature type="region of interest" description="Disordered" evidence="1">
    <location>
        <begin position="130"/>
        <end position="153"/>
    </location>
</feature>
<dbReference type="Pfam" id="PF13391">
    <property type="entry name" value="HNH_2"/>
    <property type="match status" value="1"/>
</dbReference>
<dbReference type="EMBL" id="GL385409">
    <property type="protein sequence ID" value="EJT68943.1"/>
    <property type="molecule type" value="Genomic_DNA"/>
</dbReference>
<reference evidence="5" key="1">
    <citation type="submission" date="2010-07" db="EMBL/GenBank/DDBJ databases">
        <title>The genome sequence of Gaeumannomyces graminis var. tritici strain R3-111a-1.</title>
        <authorList>
            <consortium name="The Broad Institute Genome Sequencing Platform"/>
            <person name="Ma L.-J."/>
            <person name="Dead R."/>
            <person name="Young S."/>
            <person name="Zeng Q."/>
            <person name="Koehrsen M."/>
            <person name="Alvarado L."/>
            <person name="Berlin A."/>
            <person name="Chapman S.B."/>
            <person name="Chen Z."/>
            <person name="Freedman E."/>
            <person name="Gellesch M."/>
            <person name="Goldberg J."/>
            <person name="Griggs A."/>
            <person name="Gujja S."/>
            <person name="Heilman E.R."/>
            <person name="Heiman D."/>
            <person name="Hepburn T."/>
            <person name="Howarth C."/>
            <person name="Jen D."/>
            <person name="Larson L."/>
            <person name="Mehta T."/>
            <person name="Neiman D."/>
            <person name="Pearson M."/>
            <person name="Roberts A."/>
            <person name="Saif S."/>
            <person name="Shea T."/>
            <person name="Shenoy N."/>
            <person name="Sisk P."/>
            <person name="Stolte C."/>
            <person name="Sykes S."/>
            <person name="Walk T."/>
            <person name="White J."/>
            <person name="Yandava C."/>
            <person name="Haas B."/>
            <person name="Nusbaum C."/>
            <person name="Birren B."/>
        </authorList>
    </citation>
    <scope>NUCLEOTIDE SEQUENCE [LARGE SCALE GENOMIC DNA]</scope>
    <source>
        <strain evidence="5">R3-111a-1</strain>
    </source>
</reference>
<keyword evidence="5" id="KW-1185">Reference proteome</keyword>
<dbReference type="RefSeq" id="XP_009229706.1">
    <property type="nucleotide sequence ID" value="XM_009231442.1"/>
</dbReference>
<reference evidence="3" key="3">
    <citation type="submission" date="2010-09" db="EMBL/GenBank/DDBJ databases">
        <title>Annotation of Gaeumannomyces graminis var. tritici R3-111a-1.</title>
        <authorList>
            <consortium name="The Broad Institute Genome Sequencing Platform"/>
            <person name="Ma L.-J."/>
            <person name="Dead R."/>
            <person name="Young S.K."/>
            <person name="Zeng Q."/>
            <person name="Gargeya S."/>
            <person name="Fitzgerald M."/>
            <person name="Haas B."/>
            <person name="Abouelleil A."/>
            <person name="Alvarado L."/>
            <person name="Arachchi H.M."/>
            <person name="Berlin A."/>
            <person name="Brown A."/>
            <person name="Chapman S.B."/>
            <person name="Chen Z."/>
            <person name="Dunbar C."/>
            <person name="Freedman E."/>
            <person name="Gearin G."/>
            <person name="Gellesch M."/>
            <person name="Goldberg J."/>
            <person name="Griggs A."/>
            <person name="Gujja S."/>
            <person name="Heiman D."/>
            <person name="Howarth C."/>
            <person name="Larson L."/>
            <person name="Lui A."/>
            <person name="MacDonald P.J.P."/>
            <person name="Mehta T."/>
            <person name="Montmayeur A."/>
            <person name="Murphy C."/>
            <person name="Neiman D."/>
            <person name="Pearson M."/>
            <person name="Priest M."/>
            <person name="Roberts A."/>
            <person name="Saif S."/>
            <person name="Shea T."/>
            <person name="Shenoy N."/>
            <person name="Sisk P."/>
            <person name="Stolte C."/>
            <person name="Sykes S."/>
            <person name="Yandava C."/>
            <person name="Wortman J."/>
            <person name="Nusbaum C."/>
            <person name="Birren B."/>
        </authorList>
    </citation>
    <scope>NUCLEOTIDE SEQUENCE</scope>
    <source>
        <strain evidence="3">R3-111a-1</strain>
    </source>
</reference>
<dbReference type="OrthoDB" id="2104739at2759"/>
<reference evidence="4" key="4">
    <citation type="journal article" date="2015" name="G3 (Bethesda)">
        <title>Genome sequences of three phytopathogenic species of the Magnaporthaceae family of fungi.</title>
        <authorList>
            <person name="Okagaki L.H."/>
            <person name="Nunes C.C."/>
            <person name="Sailsbery J."/>
            <person name="Clay B."/>
            <person name="Brown D."/>
            <person name="John T."/>
            <person name="Oh Y."/>
            <person name="Young N."/>
            <person name="Fitzgerald M."/>
            <person name="Haas B.J."/>
            <person name="Zeng Q."/>
            <person name="Young S."/>
            <person name="Adiconis X."/>
            <person name="Fan L."/>
            <person name="Levin J.Z."/>
            <person name="Mitchell T.K."/>
            <person name="Okubara P.A."/>
            <person name="Farman M.L."/>
            <person name="Kohn L.M."/>
            <person name="Birren B."/>
            <person name="Ma L.-J."/>
            <person name="Dean R.A."/>
        </authorList>
    </citation>
    <scope>NUCLEOTIDE SEQUENCE</scope>
    <source>
        <strain evidence="4">R3-111a-1</strain>
    </source>
</reference>
<evidence type="ECO:0000259" key="2">
    <source>
        <dbReference type="Pfam" id="PF13391"/>
    </source>
</evidence>
<proteinExistence type="predicted"/>
<feature type="domain" description="HNH nuclease" evidence="2">
    <location>
        <begin position="207"/>
        <end position="284"/>
    </location>
</feature>
<dbReference type="Proteomes" id="UP000006039">
    <property type="component" value="Unassembled WGS sequence"/>
</dbReference>
<evidence type="ECO:0000313" key="4">
    <source>
        <dbReference type="EnsemblFungi" id="EJT68943"/>
    </source>
</evidence>
<gene>
    <name evidence="4" type="primary">20353989</name>
    <name evidence="3" type="ORF">GGTG_13531</name>
</gene>
<name>J3PJ49_GAET3</name>
<organism evidence="3">
    <name type="scientific">Gaeumannomyces tritici (strain R3-111a-1)</name>
    <name type="common">Wheat and barley take-all root rot fungus</name>
    <name type="synonym">Gaeumannomyces graminis var. tritici</name>
    <dbReference type="NCBI Taxonomy" id="644352"/>
    <lineage>
        <taxon>Eukaryota</taxon>
        <taxon>Fungi</taxon>
        <taxon>Dikarya</taxon>
        <taxon>Ascomycota</taxon>
        <taxon>Pezizomycotina</taxon>
        <taxon>Sordariomycetes</taxon>
        <taxon>Sordariomycetidae</taxon>
        <taxon>Magnaporthales</taxon>
        <taxon>Magnaporthaceae</taxon>
        <taxon>Gaeumannomyces</taxon>
    </lineage>
</organism>
<evidence type="ECO:0000256" key="1">
    <source>
        <dbReference type="SAM" id="MobiDB-lite"/>
    </source>
</evidence>
<dbReference type="eggNOG" id="ENOG502SCMH">
    <property type="taxonomic scope" value="Eukaryota"/>
</dbReference>
<evidence type="ECO:0000313" key="3">
    <source>
        <dbReference type="EMBL" id="EJT68943.1"/>
    </source>
</evidence>
<dbReference type="STRING" id="644352.J3PJ49"/>
<dbReference type="GeneID" id="20353989"/>
<accession>J3PJ49</accession>
<dbReference type="VEuPathDB" id="FungiDB:GGTG_13531"/>
<dbReference type="InterPro" id="IPR003615">
    <property type="entry name" value="HNH_nuc"/>
</dbReference>
<evidence type="ECO:0000313" key="5">
    <source>
        <dbReference type="Proteomes" id="UP000006039"/>
    </source>
</evidence>
<dbReference type="AlphaFoldDB" id="J3PJ49"/>
<dbReference type="EnsemblFungi" id="EJT68943">
    <property type="protein sequence ID" value="EJT68943"/>
    <property type="gene ID" value="GGTG_13531"/>
</dbReference>
<reference evidence="3" key="2">
    <citation type="submission" date="2010-07" db="EMBL/GenBank/DDBJ databases">
        <authorList>
            <consortium name="The Broad Institute Genome Sequencing Platform"/>
            <consortium name="Broad Institute Genome Sequencing Center for Infectious Disease"/>
            <person name="Ma L.-J."/>
            <person name="Dead R."/>
            <person name="Young S."/>
            <person name="Zeng Q."/>
            <person name="Koehrsen M."/>
            <person name="Alvarado L."/>
            <person name="Berlin A."/>
            <person name="Chapman S.B."/>
            <person name="Chen Z."/>
            <person name="Freedman E."/>
            <person name="Gellesch M."/>
            <person name="Goldberg J."/>
            <person name="Griggs A."/>
            <person name="Gujja S."/>
            <person name="Heilman E.R."/>
            <person name="Heiman D."/>
            <person name="Hepburn T."/>
            <person name="Howarth C."/>
            <person name="Jen D."/>
            <person name="Larson L."/>
            <person name="Mehta T."/>
            <person name="Neiman D."/>
            <person name="Pearson M."/>
            <person name="Roberts A."/>
            <person name="Saif S."/>
            <person name="Shea T."/>
            <person name="Shenoy N."/>
            <person name="Sisk P."/>
            <person name="Stolte C."/>
            <person name="Sykes S."/>
            <person name="Walk T."/>
            <person name="White J."/>
            <person name="Yandava C."/>
            <person name="Haas B."/>
            <person name="Nusbaum C."/>
            <person name="Birren B."/>
        </authorList>
    </citation>
    <scope>NUCLEOTIDE SEQUENCE</scope>
    <source>
        <strain evidence="3">R3-111a-1</strain>
    </source>
</reference>
<sequence length="389" mass="42431">MDLGASPYEAKPFRRHRSSLEGTIILLAGTPAMLPEDTRAKAERPQQGYNRPALVRLTYEYTISDHSKSLFLSSFFESLALSLAGNATDPDVDFGNPEVKAALGTSVDAFAEYLMNSFFLPLMAASNKTPQPSPITHSAVQRAQGSSLPQSFAGTPDRLSSLRGVCLTRNHHRCVISRNFDTAEALRRFSAAKDGNALDDDDSPIDPHELRPLEVAHILPHSLAKSSPDSVLSPARKAALDILNMFDVGVVHLIEGADIDRPYNAISLSHDHHLAFGSFKIFFDHFPDGQPPHTYRIDAFNRYLKPALGLPVIRTLHTTEDKTIDPPLPRLLAIHRAIGHILHLSGAGDYIDRVLHDAEEFGVRSDGSTELGFLVNLSLVRVAGIGAGA</sequence>
<protein>
    <recommendedName>
        <fullName evidence="2">HNH nuclease domain-containing protein</fullName>
    </recommendedName>
</protein>
<reference evidence="4" key="5">
    <citation type="submission" date="2018-04" db="UniProtKB">
        <authorList>
            <consortium name="EnsemblFungi"/>
        </authorList>
    </citation>
    <scope>IDENTIFICATION</scope>
    <source>
        <strain evidence="4">R3-111a-1</strain>
    </source>
</reference>
<dbReference type="HOGENOM" id="CLU_043858_1_1_1"/>